<dbReference type="GO" id="GO:0008641">
    <property type="term" value="F:ubiquitin-like modifier activating enzyme activity"/>
    <property type="evidence" value="ECO:0007669"/>
    <property type="project" value="InterPro"/>
</dbReference>
<dbReference type="Gene3D" id="2.40.30.180">
    <property type="entry name" value="Ubiquitin-activating enzyme E1, FCCH domain"/>
    <property type="match status" value="1"/>
</dbReference>
<dbReference type="EMBL" id="MN448284">
    <property type="protein sequence ID" value="QFG74227.1"/>
    <property type="molecule type" value="Genomic_DNA"/>
</dbReference>
<dbReference type="InterPro" id="IPR033127">
    <property type="entry name" value="UBQ-activ_enz_E1_Cys_AS"/>
</dbReference>
<dbReference type="GO" id="GO:0016779">
    <property type="term" value="F:nucleotidyltransferase activity"/>
    <property type="evidence" value="ECO:0007669"/>
    <property type="project" value="TreeGrafter"/>
</dbReference>
<accession>A0A5J6VJF1</accession>
<dbReference type="Gene3D" id="3.40.50.12550">
    <property type="entry name" value="Ubiquitin-activating enzyme E1, inactive adenylation domain, subdomain 2"/>
    <property type="match status" value="2"/>
</dbReference>
<dbReference type="PANTHER" id="PTHR10953:SF4">
    <property type="entry name" value="UBIQUITIN-ACTIVATING ENZYME E1 C-TERMINAL DOMAIN-CONTAINING PROTEIN"/>
    <property type="match status" value="1"/>
</dbReference>
<dbReference type="InterPro" id="IPR035985">
    <property type="entry name" value="Ubiquitin-activating_enz"/>
</dbReference>
<reference evidence="8" key="1">
    <citation type="journal article" date="2019" name="Philos. Trans. R. Soc. Lond., B, Biol. Sci.">
        <title>Targeted metagenomic recovery of four divergent viruses reveals shared and distinctive characteristics of giant viruses of marine eukaryotes.</title>
        <authorList>
            <person name="Needham D.M."/>
            <person name="Poirier C."/>
            <person name="Hehenberger E."/>
            <person name="Jimenez V."/>
            <person name="Swalwell J.E."/>
            <person name="Santoro A.E."/>
            <person name="Worden A.Z."/>
        </authorList>
    </citation>
    <scope>NUCLEOTIDE SEQUENCE</scope>
    <source>
        <strain evidence="8">MPacV-611</strain>
    </source>
</reference>
<keyword evidence="6" id="KW-0067">ATP-binding</keyword>
<dbReference type="PRINTS" id="PR01849">
    <property type="entry name" value="UBIQUITINACT"/>
</dbReference>
<evidence type="ECO:0000256" key="2">
    <source>
        <dbReference type="ARBA" id="ARBA00005673"/>
    </source>
</evidence>
<evidence type="ECO:0000259" key="7">
    <source>
        <dbReference type="SMART" id="SM00985"/>
    </source>
</evidence>
<dbReference type="InterPro" id="IPR045886">
    <property type="entry name" value="ThiF/MoeB/HesA"/>
</dbReference>
<dbReference type="Pfam" id="PF09358">
    <property type="entry name" value="E1_UFD"/>
    <property type="match status" value="1"/>
</dbReference>
<dbReference type="InterPro" id="IPR000594">
    <property type="entry name" value="ThiF_NAD_FAD-bd"/>
</dbReference>
<dbReference type="InterPro" id="IPR042063">
    <property type="entry name" value="Ubi_acti_E1_SCCH"/>
</dbReference>
<dbReference type="GO" id="GO:0005524">
    <property type="term" value="F:ATP binding"/>
    <property type="evidence" value="ECO:0007669"/>
    <property type="project" value="UniProtKB-KW"/>
</dbReference>
<dbReference type="Pfam" id="PF00899">
    <property type="entry name" value="ThiF"/>
    <property type="match status" value="2"/>
</dbReference>
<dbReference type="InterPro" id="IPR042449">
    <property type="entry name" value="Ub-E1_IAD_1"/>
</dbReference>
<dbReference type="Pfam" id="PF10585">
    <property type="entry name" value="UBA_E1_SCCH"/>
    <property type="match status" value="1"/>
</dbReference>
<dbReference type="Gene3D" id="3.40.50.720">
    <property type="entry name" value="NAD(P)-binding Rossmann-like Domain"/>
    <property type="match status" value="1"/>
</dbReference>
<evidence type="ECO:0000256" key="4">
    <source>
        <dbReference type="ARBA" id="ARBA00022741"/>
    </source>
</evidence>
<proteinExistence type="inferred from homology"/>
<comment type="pathway">
    <text evidence="1">Protein modification; protein ubiquitination.</text>
</comment>
<evidence type="ECO:0000256" key="1">
    <source>
        <dbReference type="ARBA" id="ARBA00004906"/>
    </source>
</evidence>
<dbReference type="InterPro" id="IPR038252">
    <property type="entry name" value="UBA_E1_C_sf"/>
</dbReference>
<evidence type="ECO:0000256" key="5">
    <source>
        <dbReference type="ARBA" id="ARBA00022786"/>
    </source>
</evidence>
<dbReference type="GO" id="GO:0016567">
    <property type="term" value="P:protein ubiquitination"/>
    <property type="evidence" value="ECO:0007669"/>
    <property type="project" value="UniProtKB-UniPathway"/>
</dbReference>
<dbReference type="PROSITE" id="PS00865">
    <property type="entry name" value="UBIQUITIN_ACTIVAT_2"/>
    <property type="match status" value="1"/>
</dbReference>
<dbReference type="SMART" id="SM00985">
    <property type="entry name" value="UBA_e1_C"/>
    <property type="match status" value="1"/>
</dbReference>
<keyword evidence="3" id="KW-0436">Ligase</keyword>
<dbReference type="InterPro" id="IPR018965">
    <property type="entry name" value="Ub-activating_enz_E1_C"/>
</dbReference>
<dbReference type="Gene3D" id="3.10.290.60">
    <property type="entry name" value="Ubiquitin-activating enzyme E1, UFD domain"/>
    <property type="match status" value="1"/>
</dbReference>
<dbReference type="InterPro" id="IPR000011">
    <property type="entry name" value="UBQ/SUMO-activ_enz_E1-like"/>
</dbReference>
<keyword evidence="5" id="KW-0833">Ubl conjugation pathway</keyword>
<organism evidence="8">
    <name type="scientific">Megaviridae environmental sample</name>
    <dbReference type="NCBI Taxonomy" id="1737588"/>
    <lineage>
        <taxon>Viruses</taxon>
        <taxon>Varidnaviria</taxon>
        <taxon>Bamfordvirae</taxon>
        <taxon>Nucleocytoviricota</taxon>
        <taxon>Megaviricetes</taxon>
        <taxon>Imitervirales</taxon>
        <taxon>Mimiviridae</taxon>
        <taxon>environmental samples</taxon>
    </lineage>
</organism>
<dbReference type="InterPro" id="IPR042302">
    <property type="entry name" value="E1_FCCH_sf"/>
</dbReference>
<evidence type="ECO:0000313" key="8">
    <source>
        <dbReference type="EMBL" id="QFG74227.1"/>
    </source>
</evidence>
<dbReference type="GO" id="GO:0004792">
    <property type="term" value="F:thiosulfate-cyanide sulfurtransferase activity"/>
    <property type="evidence" value="ECO:0007669"/>
    <property type="project" value="TreeGrafter"/>
</dbReference>
<feature type="domain" description="Ubiquitin-activating enzyme E1 C-terminal" evidence="7">
    <location>
        <begin position="812"/>
        <end position="922"/>
    </location>
</feature>
<evidence type="ECO:0000256" key="3">
    <source>
        <dbReference type="ARBA" id="ARBA00022598"/>
    </source>
</evidence>
<dbReference type="SUPFAM" id="SSF69572">
    <property type="entry name" value="Activating enzymes of the ubiquitin-like proteins"/>
    <property type="match status" value="2"/>
</dbReference>
<keyword evidence="4" id="KW-0547">Nucleotide-binding</keyword>
<dbReference type="PANTHER" id="PTHR10953">
    <property type="entry name" value="UBIQUITIN-ACTIVATING ENZYME E1"/>
    <property type="match status" value="1"/>
</dbReference>
<dbReference type="InterPro" id="IPR019572">
    <property type="entry name" value="UBA_E1_SCCH"/>
</dbReference>
<dbReference type="UniPathway" id="UPA00143"/>
<comment type="similarity">
    <text evidence="2">Belongs to the ubiquitin-activating E1 family.</text>
</comment>
<dbReference type="Gene3D" id="1.10.10.2660">
    <property type="entry name" value="Ubiquitin-activating enzyme E1, SCCH domain"/>
    <property type="match status" value="1"/>
</dbReference>
<name>A0A5J6VJF1_9VIRU</name>
<protein>
    <submittedName>
        <fullName evidence="8">ThiF family protein</fullName>
    </submittedName>
</protein>
<dbReference type="Gene3D" id="3.50.50.80">
    <property type="entry name" value="Ubiquitin-activating enzyme E1, inactive adenylation domain, subdomain 1"/>
    <property type="match status" value="1"/>
</dbReference>
<sequence>MTSSQDSKYDRQMRTFGKSASSKIANGVVYVFNLEGGLGTEICKNLVLSGINELHLVDENTVNKKDAEFGYFYSSEDFNSNRYRVDVLSKHLSELNPSTTITSHKIGYVDDIEPNSTCVLVNMNSEVATKINEAVREINCKTVYTNSQGTAGFVFVDAVNHTVLDTNDNLYEPLQITNISNHGKIECTNHYLQDGDKVVFKNLEGTDLDFLDTYWTVFNTKRNSFEIKHSEFKLFPKRSFVFRNGTCIYIKIPKEFNHNSLAQELSKPTIINDDKRLSFCIIDTLVSLKNPICCQFYNETKALFKTTDLELAPVNSIIGGIASTEVIKCVSEKYTPISQWMTYHDFDFIPDVAYNVNNDNFFSRCYGNELHDKIKNLKIGMVGCGALGCEWLKNLALMGACTNGNLDVTDPDHIELSNLSRQFLFRNKDINSSKSEVAKNKINEQYGSFNIKSHKQKLSDENDDFSQKFFSGKELIINALDNTEARRYVDNLCFENNLALFESGTMGMKGNTQPVIPFVTETYSNSSDPVEEVQYPVCTIKNFPNKIHHTIHWARDKFEFFKEGPETVNKYIKDPTYLEELSLIDKNKAINYLNEYLYHHNCSKWEECTEWAIQMYLKEFNHSIVQLLHCFPEDHLIDNKLFWSNGKKCPKPLNLNKNSYEFIYTTTKVLCNCYNIKDNFTLEQVITIIKGIKTEQFNPKDMNIAKNDEELKSQKIQEEQKELLFSNLTFDHTLIPQYFEKDDDTNYHIKWITATSNNRALNYKIPEVSEYETKGIAGKIIPAVATTTSTVVGLIAMELYKYLQANDNIEIYKSYFVNMSDNTLIPAEPIKATTIKVGDTTLNTWEKLKYTNNSTLEQLIEYYQNKFKINITMILVNSTILYANFMPTDKNCLLSDILNEKNISGKNTLIIASEEEIELPTIQLEL</sequence>
<evidence type="ECO:0000256" key="6">
    <source>
        <dbReference type="ARBA" id="ARBA00022840"/>
    </source>
</evidence>